<accession>A0A2I0IAK7</accession>
<gene>
    <name evidence="2" type="ORF">CRG98_038562</name>
</gene>
<sequence>MGDDCSFIPSAWSICSGTIRGSATGRVPHQRRPTAASANRPSRDQVQGRWLLEGMLCRSLLLLRPGCLLLVMRDGLRAARRPDI</sequence>
<dbReference type="Proteomes" id="UP000233551">
    <property type="component" value="Unassembled WGS sequence"/>
</dbReference>
<comment type="caution">
    <text evidence="2">The sequence shown here is derived from an EMBL/GenBank/DDBJ whole genome shotgun (WGS) entry which is preliminary data.</text>
</comment>
<reference evidence="2 3" key="1">
    <citation type="submission" date="2017-11" db="EMBL/GenBank/DDBJ databases">
        <title>De-novo sequencing of pomegranate (Punica granatum L.) genome.</title>
        <authorList>
            <person name="Akparov Z."/>
            <person name="Amiraslanov A."/>
            <person name="Hajiyeva S."/>
            <person name="Abbasov M."/>
            <person name="Kaur K."/>
            <person name="Hamwieh A."/>
            <person name="Solovyev V."/>
            <person name="Salamov A."/>
            <person name="Braich B."/>
            <person name="Kosarev P."/>
            <person name="Mahmoud A."/>
            <person name="Hajiyev E."/>
            <person name="Babayeva S."/>
            <person name="Izzatullayeva V."/>
            <person name="Mammadov A."/>
            <person name="Mammadov A."/>
            <person name="Sharifova S."/>
            <person name="Ojaghi J."/>
            <person name="Eynullazada K."/>
            <person name="Bayramov B."/>
            <person name="Abdulazimova A."/>
            <person name="Shahmuradov I."/>
        </authorList>
    </citation>
    <scope>NUCLEOTIDE SEQUENCE [LARGE SCALE GENOMIC DNA]</scope>
    <source>
        <strain evidence="3">cv. AG2017</strain>
        <tissue evidence="2">Leaf</tissue>
    </source>
</reference>
<protein>
    <submittedName>
        <fullName evidence="2">Uncharacterized protein</fullName>
    </submittedName>
</protein>
<feature type="region of interest" description="Disordered" evidence="1">
    <location>
        <begin position="21"/>
        <end position="44"/>
    </location>
</feature>
<dbReference type="EMBL" id="PGOL01003458">
    <property type="protein sequence ID" value="PKI41034.1"/>
    <property type="molecule type" value="Genomic_DNA"/>
</dbReference>
<dbReference type="AlphaFoldDB" id="A0A2I0IAK7"/>
<evidence type="ECO:0000313" key="3">
    <source>
        <dbReference type="Proteomes" id="UP000233551"/>
    </source>
</evidence>
<proteinExistence type="predicted"/>
<name>A0A2I0IAK7_PUNGR</name>
<organism evidence="2 3">
    <name type="scientific">Punica granatum</name>
    <name type="common">Pomegranate</name>
    <dbReference type="NCBI Taxonomy" id="22663"/>
    <lineage>
        <taxon>Eukaryota</taxon>
        <taxon>Viridiplantae</taxon>
        <taxon>Streptophyta</taxon>
        <taxon>Embryophyta</taxon>
        <taxon>Tracheophyta</taxon>
        <taxon>Spermatophyta</taxon>
        <taxon>Magnoliopsida</taxon>
        <taxon>eudicotyledons</taxon>
        <taxon>Gunneridae</taxon>
        <taxon>Pentapetalae</taxon>
        <taxon>rosids</taxon>
        <taxon>malvids</taxon>
        <taxon>Myrtales</taxon>
        <taxon>Lythraceae</taxon>
        <taxon>Punica</taxon>
    </lineage>
</organism>
<keyword evidence="3" id="KW-1185">Reference proteome</keyword>
<evidence type="ECO:0000256" key="1">
    <source>
        <dbReference type="SAM" id="MobiDB-lite"/>
    </source>
</evidence>
<evidence type="ECO:0000313" key="2">
    <source>
        <dbReference type="EMBL" id="PKI41034.1"/>
    </source>
</evidence>